<dbReference type="InterPro" id="IPR037136">
    <property type="entry name" value="RNA3'_phos_cyclase_dom_sf"/>
</dbReference>
<comment type="caution">
    <text evidence="7">The sequence shown here is derived from an EMBL/GenBank/DDBJ whole genome shotgun (WGS) entry which is preliminary data.</text>
</comment>
<dbReference type="Pfam" id="PF01137">
    <property type="entry name" value="RTC"/>
    <property type="match status" value="1"/>
</dbReference>
<dbReference type="GO" id="GO:0004521">
    <property type="term" value="F:RNA endonuclease activity"/>
    <property type="evidence" value="ECO:0007669"/>
    <property type="project" value="TreeGrafter"/>
</dbReference>
<dbReference type="InterPro" id="IPR020719">
    <property type="entry name" value="RNA3'_term_phos_cycl-like_CS"/>
</dbReference>
<dbReference type="GO" id="GO:0000479">
    <property type="term" value="P:endonucleolytic cleavage of tricistronic rRNA transcript (SSU-rRNA, 5.8S rRNA, LSU-rRNA)"/>
    <property type="evidence" value="ECO:0007669"/>
    <property type="project" value="TreeGrafter"/>
</dbReference>
<proteinExistence type="inferred from homology"/>
<sequence length="376" mass="41428">MASTTLTYEGSNFFRQRLILATLSGRSVRINRIRSKDDDPGLRDFEASFIRLLDTITNGSRIEVNEAGTSLLYQPGLLLGGSFEHDCNVQRGIGYYLECLICLAPFCKKPVKAVLRGVTSNQLDPSVDIIRAVSLQVMKKFGIDEGLELTVSKRGSPPHGGGEVIFKCPVCRNLRPLQFVKAGKVKRIRGVAFSTRVSPAFVNRLVEGARSILNKFLTDIYIYTDHMKGPRSGKSPGFGISLVAETTEGTFLSAEAMSNPQGEEISVPEDLGKKAAKLLMEEIYRGGCVDSRHQSLALLYMSLGQTDISKLQTGPLSPYTIQFLRHMRDFLQVMFKIEVQQEGGRDEGEESQRTGCDKILLTCVGVGFSNLSKTVT</sequence>
<dbReference type="InterPro" id="IPR023797">
    <property type="entry name" value="RNA3'_phos_cyclase_dom"/>
</dbReference>
<dbReference type="GO" id="GO:0005730">
    <property type="term" value="C:nucleolus"/>
    <property type="evidence" value="ECO:0007669"/>
    <property type="project" value="UniProtKB-SubCell"/>
</dbReference>
<gene>
    <name evidence="7" type="ORF">HOLleu_14440</name>
</gene>
<accession>A0A9Q1C7K1</accession>
<dbReference type="InterPro" id="IPR036553">
    <property type="entry name" value="RPTC_insert"/>
</dbReference>
<dbReference type="PIRSF" id="PIRSF005378">
    <property type="entry name" value="RNA3'_term_phos_cycl_euk"/>
    <property type="match status" value="1"/>
</dbReference>
<evidence type="ECO:0000259" key="5">
    <source>
        <dbReference type="Pfam" id="PF01137"/>
    </source>
</evidence>
<evidence type="ECO:0000313" key="8">
    <source>
        <dbReference type="Proteomes" id="UP001152320"/>
    </source>
</evidence>
<organism evidence="7 8">
    <name type="scientific">Holothuria leucospilota</name>
    <name type="common">Black long sea cucumber</name>
    <name type="synonym">Mertensiothuria leucospilota</name>
    <dbReference type="NCBI Taxonomy" id="206669"/>
    <lineage>
        <taxon>Eukaryota</taxon>
        <taxon>Metazoa</taxon>
        <taxon>Echinodermata</taxon>
        <taxon>Eleutherozoa</taxon>
        <taxon>Echinozoa</taxon>
        <taxon>Holothuroidea</taxon>
        <taxon>Aspidochirotacea</taxon>
        <taxon>Aspidochirotida</taxon>
        <taxon>Holothuriidae</taxon>
        <taxon>Holothuria</taxon>
    </lineage>
</organism>
<keyword evidence="8" id="KW-1185">Reference proteome</keyword>
<protein>
    <submittedName>
        <fullName evidence="7">RNA 3'-terminal phosphate cyclase-like protein</fullName>
    </submittedName>
</protein>
<dbReference type="OrthoDB" id="1911237at2759"/>
<comment type="similarity">
    <text evidence="2">Belongs to the RNA 3'-terminal cyclase family. Type 2 subfamily.</text>
</comment>
<dbReference type="PANTHER" id="PTHR11096:SF1">
    <property type="entry name" value="RNA 3'-TERMINAL PHOSPHATE CYCLASE-LIKE PROTEIN"/>
    <property type="match status" value="1"/>
</dbReference>
<dbReference type="PANTHER" id="PTHR11096">
    <property type="entry name" value="RNA 3' TERMINAL PHOSPHATE CYCLASE"/>
    <property type="match status" value="1"/>
</dbReference>
<dbReference type="PROSITE" id="PS01287">
    <property type="entry name" value="RTC"/>
    <property type="match status" value="1"/>
</dbReference>
<dbReference type="Gene3D" id="3.65.10.20">
    <property type="entry name" value="RNA 3'-terminal phosphate cyclase domain"/>
    <property type="match status" value="1"/>
</dbReference>
<dbReference type="InterPro" id="IPR000228">
    <property type="entry name" value="RNA3'_term_phos_cyc"/>
</dbReference>
<reference evidence="7" key="1">
    <citation type="submission" date="2021-10" db="EMBL/GenBank/DDBJ databases">
        <title>Tropical sea cucumber genome reveals ecological adaptation and Cuvierian tubules defense mechanism.</title>
        <authorList>
            <person name="Chen T."/>
        </authorList>
    </citation>
    <scope>NUCLEOTIDE SEQUENCE</scope>
    <source>
        <strain evidence="7">Nanhai2018</strain>
        <tissue evidence="7">Muscle</tissue>
    </source>
</reference>
<dbReference type="NCBIfam" id="TIGR03400">
    <property type="entry name" value="18S_RNA_Rcl1p"/>
    <property type="match status" value="1"/>
</dbReference>
<evidence type="ECO:0000259" key="6">
    <source>
        <dbReference type="Pfam" id="PF05189"/>
    </source>
</evidence>
<dbReference type="Pfam" id="PF05189">
    <property type="entry name" value="RTC_insert"/>
    <property type="match status" value="1"/>
</dbReference>
<dbReference type="FunFam" id="3.30.360.20:FF:000001">
    <property type="entry name" value="RNA terminal phosphate cyclase-like 1"/>
    <property type="match status" value="1"/>
</dbReference>
<feature type="domain" description="RNA 3'-terminal phosphate cyclase insert" evidence="6">
    <location>
        <begin position="181"/>
        <end position="283"/>
    </location>
</feature>
<evidence type="ECO:0000313" key="7">
    <source>
        <dbReference type="EMBL" id="KAJ8040211.1"/>
    </source>
</evidence>
<dbReference type="Proteomes" id="UP001152320">
    <property type="component" value="Chromosome 6"/>
</dbReference>
<dbReference type="SUPFAM" id="SSF55205">
    <property type="entry name" value="EPT/RTPC-like"/>
    <property type="match status" value="1"/>
</dbReference>
<evidence type="ECO:0000256" key="4">
    <source>
        <dbReference type="ARBA" id="ARBA00023242"/>
    </source>
</evidence>
<dbReference type="EMBL" id="JAIZAY010000006">
    <property type="protein sequence ID" value="KAJ8040211.1"/>
    <property type="molecule type" value="Genomic_DNA"/>
</dbReference>
<name>A0A9Q1C7K1_HOLLE</name>
<evidence type="ECO:0000256" key="3">
    <source>
        <dbReference type="ARBA" id="ARBA00022517"/>
    </source>
</evidence>
<feature type="domain" description="RNA 3'-terminal phosphate cyclase" evidence="5">
    <location>
        <begin position="7"/>
        <end position="337"/>
    </location>
</feature>
<evidence type="ECO:0000256" key="2">
    <source>
        <dbReference type="ARBA" id="ARBA00007089"/>
    </source>
</evidence>
<dbReference type="InterPro" id="IPR013792">
    <property type="entry name" value="RNA3'P_cycl/enolpyr_Trfase_a/b"/>
</dbReference>
<keyword evidence="3" id="KW-0690">Ribosome biogenesis</keyword>
<evidence type="ECO:0000256" key="1">
    <source>
        <dbReference type="ARBA" id="ARBA00004604"/>
    </source>
</evidence>
<dbReference type="InterPro" id="IPR013791">
    <property type="entry name" value="RNA3'-term_phos_cycl_insert"/>
</dbReference>
<dbReference type="Gene3D" id="3.30.360.20">
    <property type="entry name" value="RNA 3'-terminal phosphate cyclase, insert domain"/>
    <property type="match status" value="1"/>
</dbReference>
<dbReference type="InterPro" id="IPR016443">
    <property type="entry name" value="RNA3'_term_phos_cyc_type_2"/>
</dbReference>
<dbReference type="CDD" id="cd00875">
    <property type="entry name" value="RNA_Cyclase_Class_I"/>
    <property type="match status" value="1"/>
</dbReference>
<comment type="subcellular location">
    <subcellularLocation>
        <location evidence="1">Nucleus</location>
        <location evidence="1">Nucleolus</location>
    </subcellularLocation>
</comment>
<dbReference type="AlphaFoldDB" id="A0A9Q1C7K1"/>
<keyword evidence="4" id="KW-0539">Nucleus</keyword>